<dbReference type="GO" id="GO:0002376">
    <property type="term" value="P:immune system process"/>
    <property type="evidence" value="ECO:0007669"/>
    <property type="project" value="UniProtKB-KW"/>
</dbReference>
<feature type="chain" id="PRO_5025647356" description="Ig-like domain-containing protein" evidence="3">
    <location>
        <begin position="22"/>
        <end position="197"/>
    </location>
</feature>
<feature type="signal peptide" evidence="3">
    <location>
        <begin position="1"/>
        <end position="21"/>
    </location>
</feature>
<dbReference type="GO" id="GO:0007166">
    <property type="term" value="P:cell surface receptor signaling pathway"/>
    <property type="evidence" value="ECO:0007669"/>
    <property type="project" value="TreeGrafter"/>
</dbReference>
<dbReference type="SUPFAM" id="SSF48726">
    <property type="entry name" value="Immunoglobulin"/>
    <property type="match status" value="1"/>
</dbReference>
<name>A0A667IH33_LYNCA</name>
<dbReference type="PANTHER" id="PTHR23268">
    <property type="entry name" value="T-CELL RECEPTOR BETA CHAIN"/>
    <property type="match status" value="1"/>
</dbReference>
<feature type="domain" description="Ig-like" evidence="4">
    <location>
        <begin position="18"/>
        <end position="121"/>
    </location>
</feature>
<dbReference type="InterPro" id="IPR036179">
    <property type="entry name" value="Ig-like_dom_sf"/>
</dbReference>
<keyword evidence="6" id="KW-1185">Reference proteome</keyword>
<dbReference type="AlphaFoldDB" id="A0A667IH33"/>
<dbReference type="SMART" id="SM00409">
    <property type="entry name" value="IG"/>
    <property type="match status" value="1"/>
</dbReference>
<protein>
    <recommendedName>
        <fullName evidence="4">Ig-like domain-containing protein</fullName>
    </recommendedName>
</protein>
<dbReference type="InterPro" id="IPR013106">
    <property type="entry name" value="Ig_V-set"/>
</dbReference>
<dbReference type="Pfam" id="PF07686">
    <property type="entry name" value="V-set"/>
    <property type="match status" value="1"/>
</dbReference>
<dbReference type="InterPro" id="IPR003599">
    <property type="entry name" value="Ig_sub"/>
</dbReference>
<sequence>MGSRLLCWVMLCVLGAGPVEAGVTQTPRYLIKARGQQGSLRCSPISGHSSVSWYQQALNQGPQIIFEFFEYTQRTKGNFPDRFSGQQFHDYTSELHVSSLEPTDSAVYLCASSLAQPCRVTSLLCTNLPACSNSDRAHRLPPRVHSFQGAFQSFRRPFLHPPELRARPTQNPGSRACTRTEHFHICPHSTRRLSSPG</sequence>
<dbReference type="InterPro" id="IPR013783">
    <property type="entry name" value="Ig-like_fold"/>
</dbReference>
<reference evidence="5" key="2">
    <citation type="submission" date="2025-09" db="UniProtKB">
        <authorList>
            <consortium name="Ensembl"/>
        </authorList>
    </citation>
    <scope>IDENTIFICATION</scope>
</reference>
<dbReference type="Gene3D" id="2.60.40.10">
    <property type="entry name" value="Immunoglobulins"/>
    <property type="match status" value="1"/>
</dbReference>
<accession>A0A667IH33</accession>
<evidence type="ECO:0000259" key="4">
    <source>
        <dbReference type="PROSITE" id="PS50835"/>
    </source>
</evidence>
<evidence type="ECO:0000256" key="2">
    <source>
        <dbReference type="ARBA" id="ARBA00022859"/>
    </source>
</evidence>
<evidence type="ECO:0000313" key="5">
    <source>
        <dbReference type="Ensembl" id="ENSLCNP00005022927.1"/>
    </source>
</evidence>
<keyword evidence="1 3" id="KW-0732">Signal</keyword>
<reference evidence="5" key="1">
    <citation type="submission" date="2025-08" db="UniProtKB">
        <authorList>
            <consortium name="Ensembl"/>
        </authorList>
    </citation>
    <scope>IDENTIFICATION</scope>
</reference>
<evidence type="ECO:0000256" key="1">
    <source>
        <dbReference type="ARBA" id="ARBA00022729"/>
    </source>
</evidence>
<dbReference type="InterPro" id="IPR007110">
    <property type="entry name" value="Ig-like_dom"/>
</dbReference>
<evidence type="ECO:0000256" key="3">
    <source>
        <dbReference type="SAM" id="SignalP"/>
    </source>
</evidence>
<dbReference type="InterPro" id="IPR050413">
    <property type="entry name" value="TCR_beta_variable"/>
</dbReference>
<evidence type="ECO:0000313" key="6">
    <source>
        <dbReference type="Proteomes" id="UP000472241"/>
    </source>
</evidence>
<proteinExistence type="predicted"/>
<dbReference type="PANTHER" id="PTHR23268:SF6">
    <property type="entry name" value="T CELL RECEPTOR BETA VARIABLE 5-5-RELATED"/>
    <property type="match status" value="1"/>
</dbReference>
<dbReference type="PROSITE" id="PS50835">
    <property type="entry name" value="IG_LIKE"/>
    <property type="match status" value="1"/>
</dbReference>
<dbReference type="Proteomes" id="UP000472241">
    <property type="component" value="Unplaced"/>
</dbReference>
<dbReference type="Ensembl" id="ENSLCNT00005025623.1">
    <property type="protein sequence ID" value="ENSLCNP00005022927.1"/>
    <property type="gene ID" value="ENSLCNG00005014921.1"/>
</dbReference>
<keyword evidence="2" id="KW-0391">Immunity</keyword>
<dbReference type="GO" id="GO:0005886">
    <property type="term" value="C:plasma membrane"/>
    <property type="evidence" value="ECO:0007669"/>
    <property type="project" value="TreeGrafter"/>
</dbReference>
<organism evidence="5 6">
    <name type="scientific">Lynx canadensis</name>
    <name type="common">Canada lynx</name>
    <name type="synonym">Felis canadensis</name>
    <dbReference type="NCBI Taxonomy" id="61383"/>
    <lineage>
        <taxon>Eukaryota</taxon>
        <taxon>Metazoa</taxon>
        <taxon>Chordata</taxon>
        <taxon>Craniata</taxon>
        <taxon>Vertebrata</taxon>
        <taxon>Euteleostomi</taxon>
        <taxon>Mammalia</taxon>
        <taxon>Eutheria</taxon>
        <taxon>Laurasiatheria</taxon>
        <taxon>Carnivora</taxon>
        <taxon>Feliformia</taxon>
        <taxon>Felidae</taxon>
        <taxon>Felinae</taxon>
        <taxon>Lynx</taxon>
    </lineage>
</organism>